<gene>
    <name evidence="1" type="ORF">ANIA_11511</name>
</gene>
<dbReference type="RefSeq" id="XP_050466920.1">
    <property type="nucleotide sequence ID" value="XM_050611744.1"/>
</dbReference>
<dbReference type="InParanoid" id="C8V070"/>
<organism evidence="1 2">
    <name type="scientific">Emericella nidulans (strain FGSC A4 / ATCC 38163 / CBS 112.46 / NRRL 194 / M139)</name>
    <name type="common">Aspergillus nidulans</name>
    <dbReference type="NCBI Taxonomy" id="227321"/>
    <lineage>
        <taxon>Eukaryota</taxon>
        <taxon>Fungi</taxon>
        <taxon>Dikarya</taxon>
        <taxon>Ascomycota</taxon>
        <taxon>Pezizomycotina</taxon>
        <taxon>Eurotiomycetes</taxon>
        <taxon>Eurotiomycetidae</taxon>
        <taxon>Eurotiales</taxon>
        <taxon>Aspergillaceae</taxon>
        <taxon>Aspergillus</taxon>
        <taxon>Aspergillus subgen. Nidulantes</taxon>
    </lineage>
</organism>
<sequence length="68" mass="7493">MPGKEDTYHWALIVGPKIETPGKIGMRYHAKELPKAGGGSEWYFGGSKCQLTPTSMLLVRVMIGKVED</sequence>
<dbReference type="KEGG" id="ani:ANIA_11511"/>
<proteinExistence type="predicted"/>
<dbReference type="VEuPathDB" id="FungiDB:AN11511"/>
<name>C8V070_EMENI</name>
<evidence type="ECO:0000313" key="1">
    <source>
        <dbReference type="EMBL" id="CBF69419.1"/>
    </source>
</evidence>
<dbReference type="Proteomes" id="UP000000560">
    <property type="component" value="Chromosome I"/>
</dbReference>
<dbReference type="EMBL" id="BN001301">
    <property type="protein sequence ID" value="CBF69419.1"/>
    <property type="molecule type" value="Genomic_DNA"/>
</dbReference>
<dbReference type="OrthoDB" id="2679825at2759"/>
<dbReference type="OMA" id="WRYHARE"/>
<evidence type="ECO:0000313" key="2">
    <source>
        <dbReference type="Proteomes" id="UP000000560"/>
    </source>
</evidence>
<protein>
    <submittedName>
        <fullName evidence="1">Uncharacterized protein</fullName>
    </submittedName>
</protein>
<dbReference type="HOGENOM" id="CLU_171218_0_0_1"/>
<dbReference type="Pfam" id="PF21858">
    <property type="entry name" value="DUF6914"/>
    <property type="match status" value="1"/>
</dbReference>
<dbReference type="GeneID" id="74897086"/>
<dbReference type="AlphaFoldDB" id="C8V070"/>
<keyword evidence="2" id="KW-1185">Reference proteome</keyword>
<reference evidence="2" key="2">
    <citation type="journal article" date="2009" name="Fungal Genet. Biol.">
        <title>The 2008 update of the Aspergillus nidulans genome annotation: a community effort.</title>
        <authorList>
            <person name="Wortman J.R."/>
            <person name="Gilsenan J.M."/>
            <person name="Joardar V."/>
            <person name="Deegan J."/>
            <person name="Clutterbuck J."/>
            <person name="Andersen M.R."/>
            <person name="Archer D."/>
            <person name="Bencina M."/>
            <person name="Braus G."/>
            <person name="Coutinho P."/>
            <person name="von Dohren H."/>
            <person name="Doonan J."/>
            <person name="Driessen A.J."/>
            <person name="Durek P."/>
            <person name="Espeso E."/>
            <person name="Fekete E."/>
            <person name="Flipphi M."/>
            <person name="Estrada C.G."/>
            <person name="Geysens S."/>
            <person name="Goldman G."/>
            <person name="de Groot P.W."/>
            <person name="Hansen K."/>
            <person name="Harris S.D."/>
            <person name="Heinekamp T."/>
            <person name="Helmstaedt K."/>
            <person name="Henrissat B."/>
            <person name="Hofmann G."/>
            <person name="Homan T."/>
            <person name="Horio T."/>
            <person name="Horiuchi H."/>
            <person name="James S."/>
            <person name="Jones M."/>
            <person name="Karaffa L."/>
            <person name="Karanyi Z."/>
            <person name="Kato M."/>
            <person name="Keller N."/>
            <person name="Kelly D.E."/>
            <person name="Kiel J.A."/>
            <person name="Kim J.M."/>
            <person name="van der Klei I.J."/>
            <person name="Klis F.M."/>
            <person name="Kovalchuk A."/>
            <person name="Krasevec N."/>
            <person name="Kubicek C.P."/>
            <person name="Liu B."/>
            <person name="Maccabe A."/>
            <person name="Meyer V."/>
            <person name="Mirabito P."/>
            <person name="Miskei M."/>
            <person name="Mos M."/>
            <person name="Mullins J."/>
            <person name="Nelson D.R."/>
            <person name="Nielsen J."/>
            <person name="Oakley B.R."/>
            <person name="Osmani S.A."/>
            <person name="Pakula T."/>
            <person name="Paszewski A."/>
            <person name="Paulsen I."/>
            <person name="Pilsyk S."/>
            <person name="Pocsi I."/>
            <person name="Punt P.J."/>
            <person name="Ram A.F."/>
            <person name="Ren Q."/>
            <person name="Robellet X."/>
            <person name="Robson G."/>
            <person name="Seiboth B."/>
            <person name="van Solingen P."/>
            <person name="Specht T."/>
            <person name="Sun J."/>
            <person name="Taheri-Talesh N."/>
            <person name="Takeshita N."/>
            <person name="Ussery D."/>
            <person name="vanKuyk P.A."/>
            <person name="Visser H."/>
            <person name="van de Vondervoort P.J."/>
            <person name="de Vries R.P."/>
            <person name="Walton J."/>
            <person name="Xiang X."/>
            <person name="Xiong Y."/>
            <person name="Zeng A.P."/>
            <person name="Brandt B.W."/>
            <person name="Cornell M.J."/>
            <person name="van den Hondel C.A."/>
            <person name="Visser J."/>
            <person name="Oliver S.G."/>
            <person name="Turner G."/>
        </authorList>
    </citation>
    <scope>GENOME REANNOTATION</scope>
    <source>
        <strain evidence="2">FGSC A4 / ATCC 38163 / CBS 112.46 / NRRL 194 / M139</strain>
    </source>
</reference>
<dbReference type="InterPro" id="IPR054208">
    <property type="entry name" value="DUF6914"/>
</dbReference>
<reference evidence="2" key="1">
    <citation type="journal article" date="2005" name="Nature">
        <title>Sequencing of Aspergillus nidulans and comparative analysis with A. fumigatus and A. oryzae.</title>
        <authorList>
            <person name="Galagan J.E."/>
            <person name="Calvo S.E."/>
            <person name="Cuomo C."/>
            <person name="Ma L.J."/>
            <person name="Wortman J.R."/>
            <person name="Batzoglou S."/>
            <person name="Lee S.I."/>
            <person name="Basturkmen M."/>
            <person name="Spevak C.C."/>
            <person name="Clutterbuck J."/>
            <person name="Kapitonov V."/>
            <person name="Jurka J."/>
            <person name="Scazzocchio C."/>
            <person name="Farman M."/>
            <person name="Butler J."/>
            <person name="Purcell S."/>
            <person name="Harris S."/>
            <person name="Braus G.H."/>
            <person name="Draht O."/>
            <person name="Busch S."/>
            <person name="D'Enfert C."/>
            <person name="Bouchier C."/>
            <person name="Goldman G.H."/>
            <person name="Bell-Pedersen D."/>
            <person name="Griffiths-Jones S."/>
            <person name="Doonan J.H."/>
            <person name="Yu J."/>
            <person name="Vienken K."/>
            <person name="Pain A."/>
            <person name="Freitag M."/>
            <person name="Selker E.U."/>
            <person name="Archer D.B."/>
            <person name="Penalva M.A."/>
            <person name="Oakley B.R."/>
            <person name="Momany M."/>
            <person name="Tanaka T."/>
            <person name="Kumagai T."/>
            <person name="Asai K."/>
            <person name="Machida M."/>
            <person name="Nierman W.C."/>
            <person name="Denning D.W."/>
            <person name="Caddick M."/>
            <person name="Hynes M."/>
            <person name="Paoletti M."/>
            <person name="Fischer R."/>
            <person name="Miller B."/>
            <person name="Dyer P."/>
            <person name="Sachs M.S."/>
            <person name="Osmani S.A."/>
            <person name="Birren B.W."/>
        </authorList>
    </citation>
    <scope>NUCLEOTIDE SEQUENCE [LARGE SCALE GENOMIC DNA]</scope>
    <source>
        <strain evidence="2">FGSC A4 / ATCC 38163 / CBS 112.46 / NRRL 194 / M139</strain>
    </source>
</reference>
<accession>C8V070</accession>